<dbReference type="OrthoDB" id="5282002at2759"/>
<protein>
    <submittedName>
        <fullName evidence="1">Uncharacterized protein</fullName>
    </submittedName>
</protein>
<sequence>MSAQLDVNIDKIDGQMVELIDAFESHPQIQPPNTHPTVFFLLDFIRNTHRMLKDVDPAKFAAGDSGARNAAQEILGRNQFANVLVNDSSGKLALMTGSDPNNPVDLGPEIKAKARALTEV</sequence>
<organism evidence="1 2">
    <name type="scientific">Penicillium alfredii</name>
    <dbReference type="NCBI Taxonomy" id="1506179"/>
    <lineage>
        <taxon>Eukaryota</taxon>
        <taxon>Fungi</taxon>
        <taxon>Dikarya</taxon>
        <taxon>Ascomycota</taxon>
        <taxon>Pezizomycotina</taxon>
        <taxon>Eurotiomycetes</taxon>
        <taxon>Eurotiomycetidae</taxon>
        <taxon>Eurotiales</taxon>
        <taxon>Aspergillaceae</taxon>
        <taxon>Penicillium</taxon>
    </lineage>
</organism>
<keyword evidence="2" id="KW-1185">Reference proteome</keyword>
<evidence type="ECO:0000313" key="1">
    <source>
        <dbReference type="EMBL" id="KAJ5114733.1"/>
    </source>
</evidence>
<gene>
    <name evidence="1" type="ORF">NUU61_000492</name>
</gene>
<comment type="caution">
    <text evidence="1">The sequence shown here is derived from an EMBL/GenBank/DDBJ whole genome shotgun (WGS) entry which is preliminary data.</text>
</comment>
<dbReference type="RefSeq" id="XP_056515926.1">
    <property type="nucleotide sequence ID" value="XM_056651076.1"/>
</dbReference>
<accession>A0A9W9KR43</accession>
<reference evidence="1" key="2">
    <citation type="journal article" date="2023" name="IMA Fungus">
        <title>Comparative genomic study of the Penicillium genus elucidates a diverse pangenome and 15 lateral gene transfer events.</title>
        <authorList>
            <person name="Petersen C."/>
            <person name="Sorensen T."/>
            <person name="Nielsen M.R."/>
            <person name="Sondergaard T.E."/>
            <person name="Sorensen J.L."/>
            <person name="Fitzpatrick D.A."/>
            <person name="Frisvad J.C."/>
            <person name="Nielsen K.L."/>
        </authorList>
    </citation>
    <scope>NUCLEOTIDE SEQUENCE</scope>
    <source>
        <strain evidence="1">IBT 34128</strain>
    </source>
</reference>
<dbReference type="EMBL" id="JAPMSZ010000001">
    <property type="protein sequence ID" value="KAJ5114733.1"/>
    <property type="molecule type" value="Genomic_DNA"/>
</dbReference>
<proteinExistence type="predicted"/>
<evidence type="ECO:0000313" key="2">
    <source>
        <dbReference type="Proteomes" id="UP001141434"/>
    </source>
</evidence>
<reference evidence="1" key="1">
    <citation type="submission" date="2022-11" db="EMBL/GenBank/DDBJ databases">
        <authorList>
            <person name="Petersen C."/>
        </authorList>
    </citation>
    <scope>NUCLEOTIDE SEQUENCE</scope>
    <source>
        <strain evidence="1">IBT 34128</strain>
    </source>
</reference>
<dbReference type="GeneID" id="81390244"/>
<dbReference type="AlphaFoldDB" id="A0A9W9KR43"/>
<name>A0A9W9KR43_9EURO</name>
<dbReference type="Proteomes" id="UP001141434">
    <property type="component" value="Unassembled WGS sequence"/>
</dbReference>